<dbReference type="OMA" id="SHREYRI"/>
<accession>I7MB52</accession>
<evidence type="ECO:0000256" key="3">
    <source>
        <dbReference type="ARBA" id="ARBA00005189"/>
    </source>
</evidence>
<protein>
    <recommendedName>
        <fullName evidence="14">Acyltransferase</fullName>
        <ecNumber evidence="14">2.3.1.-</ecNumber>
    </recommendedName>
</protein>
<dbReference type="GO" id="GO:0004144">
    <property type="term" value="F:diacylglycerol O-acyltransferase activity"/>
    <property type="evidence" value="ECO:0007669"/>
    <property type="project" value="TreeGrafter"/>
</dbReference>
<feature type="transmembrane region" description="Helical" evidence="14">
    <location>
        <begin position="50"/>
        <end position="71"/>
    </location>
</feature>
<keyword evidence="11" id="KW-0443">Lipid metabolism</keyword>
<keyword evidence="5" id="KW-0444">Lipid biosynthesis</keyword>
<comment type="pathway">
    <text evidence="2">Glycerolipid metabolism; triacylglycerol biosynthesis.</text>
</comment>
<dbReference type="AlphaFoldDB" id="I7MB52"/>
<dbReference type="HOGENOM" id="CLU_054312_0_0_1"/>
<evidence type="ECO:0000256" key="5">
    <source>
        <dbReference type="ARBA" id="ARBA00022516"/>
    </source>
</evidence>
<evidence type="ECO:0000256" key="10">
    <source>
        <dbReference type="ARBA" id="ARBA00022989"/>
    </source>
</evidence>
<keyword evidence="13 15" id="KW-0012">Acyltransferase</keyword>
<reference evidence="16" key="1">
    <citation type="journal article" date="2006" name="PLoS Biol.">
        <title>Macronuclear genome sequence of the ciliate Tetrahymena thermophila, a model eukaryote.</title>
        <authorList>
            <person name="Eisen J.A."/>
            <person name="Coyne R.S."/>
            <person name="Wu M."/>
            <person name="Wu D."/>
            <person name="Thiagarajan M."/>
            <person name="Wortman J.R."/>
            <person name="Badger J.H."/>
            <person name="Ren Q."/>
            <person name="Amedeo P."/>
            <person name="Jones K.M."/>
            <person name="Tallon L.J."/>
            <person name="Delcher A.L."/>
            <person name="Salzberg S.L."/>
            <person name="Silva J.C."/>
            <person name="Haas B.J."/>
            <person name="Majoros W.H."/>
            <person name="Farzad M."/>
            <person name="Carlton J.M."/>
            <person name="Smith R.K. Jr."/>
            <person name="Garg J."/>
            <person name="Pearlman R.E."/>
            <person name="Karrer K.M."/>
            <person name="Sun L."/>
            <person name="Manning G."/>
            <person name="Elde N.C."/>
            <person name="Turkewitz A.P."/>
            <person name="Asai D.J."/>
            <person name="Wilkes D.E."/>
            <person name="Wang Y."/>
            <person name="Cai H."/>
            <person name="Collins K."/>
            <person name="Stewart B.A."/>
            <person name="Lee S.R."/>
            <person name="Wilamowska K."/>
            <person name="Weinberg Z."/>
            <person name="Ruzzo W.L."/>
            <person name="Wloga D."/>
            <person name="Gaertig J."/>
            <person name="Frankel J."/>
            <person name="Tsao C.-C."/>
            <person name="Gorovsky M.A."/>
            <person name="Keeling P.J."/>
            <person name="Waller R.F."/>
            <person name="Patron N.J."/>
            <person name="Cherry J.M."/>
            <person name="Stover N.A."/>
            <person name="Krieger C.J."/>
            <person name="del Toro C."/>
            <person name="Ryder H.F."/>
            <person name="Williamson S.C."/>
            <person name="Barbeau R.A."/>
            <person name="Hamilton E.P."/>
            <person name="Orias E."/>
        </authorList>
    </citation>
    <scope>NUCLEOTIDE SEQUENCE [LARGE SCALE GENOMIC DNA]</scope>
    <source>
        <strain evidence="16">SB210</strain>
    </source>
</reference>
<dbReference type="EMBL" id="GG662212">
    <property type="protein sequence ID" value="EAS07669.1"/>
    <property type="molecule type" value="Genomic_DNA"/>
</dbReference>
<dbReference type="PANTHER" id="PTHR12317:SF0">
    <property type="entry name" value="ACYLTRANSFERASE"/>
    <property type="match status" value="1"/>
</dbReference>
<organism evidence="15 16">
    <name type="scientific">Tetrahymena thermophila (strain SB210)</name>
    <dbReference type="NCBI Taxonomy" id="312017"/>
    <lineage>
        <taxon>Eukaryota</taxon>
        <taxon>Sar</taxon>
        <taxon>Alveolata</taxon>
        <taxon>Ciliophora</taxon>
        <taxon>Intramacronucleata</taxon>
        <taxon>Oligohymenophorea</taxon>
        <taxon>Hymenostomatida</taxon>
        <taxon>Tetrahymenina</taxon>
        <taxon>Tetrahymenidae</taxon>
        <taxon>Tetrahymena</taxon>
    </lineage>
</organism>
<sequence>MTNNTSETTITSSQVEAQSVCSSPEQVKPNQAKLITVTPKDREIRPWRSIFGGAFMMTYLTTPFIMCYIYFKAVQGDVLCITLSIIQIIAQIYAKRWDAWCRLLNYLDMDLYFDEFGLHFEEELAKEKVLLGIHPHNVVTLGMTLNQFKGRFGKQNICASRVLLYMPLLGMLHKFSGIVPVDAQNLKKLMSANRNLSIVPGGFEEATISSSTKDKVFIKNRKGFIKFALRYGYNVHPVFIFGENKMFEYFEKFEEFRLLMNKVKLVGLIFWSRLGLLPEPRLKVNTVVGKAIKLPQIAEPTAQDVDKYHTIYIEELQRIFNENKIKFGDNHDLIIY</sequence>
<proteinExistence type="inferred from homology"/>
<evidence type="ECO:0000256" key="6">
    <source>
        <dbReference type="ARBA" id="ARBA00022679"/>
    </source>
</evidence>
<evidence type="ECO:0000256" key="11">
    <source>
        <dbReference type="ARBA" id="ARBA00023098"/>
    </source>
</evidence>
<dbReference type="PANTHER" id="PTHR12317">
    <property type="entry name" value="DIACYLGLYCEROL O-ACYLTRANSFERASE"/>
    <property type="match status" value="1"/>
</dbReference>
<evidence type="ECO:0000256" key="2">
    <source>
        <dbReference type="ARBA" id="ARBA00004771"/>
    </source>
</evidence>
<dbReference type="InterPro" id="IPR007130">
    <property type="entry name" value="DAGAT"/>
</dbReference>
<evidence type="ECO:0000313" key="15">
    <source>
        <dbReference type="EMBL" id="EAS07669.1"/>
    </source>
</evidence>
<comment type="subcellular location">
    <subcellularLocation>
        <location evidence="1 14">Endoplasmic reticulum membrane</location>
        <topology evidence="1 14">Multi-pass membrane protein</topology>
    </subcellularLocation>
</comment>
<dbReference type="OrthoDB" id="264532at2759"/>
<keyword evidence="6 14" id="KW-0808">Transferase</keyword>
<dbReference type="STRING" id="312017.I7MB52"/>
<evidence type="ECO:0000256" key="8">
    <source>
        <dbReference type="ARBA" id="ARBA00022798"/>
    </source>
</evidence>
<evidence type="ECO:0000313" key="16">
    <source>
        <dbReference type="Proteomes" id="UP000009168"/>
    </source>
</evidence>
<comment type="similarity">
    <text evidence="4 14">Belongs to the diacylglycerol acyltransferase family.</text>
</comment>
<dbReference type="Proteomes" id="UP000009168">
    <property type="component" value="Unassembled WGS sequence"/>
</dbReference>
<dbReference type="GO" id="GO:0019432">
    <property type="term" value="P:triglyceride biosynthetic process"/>
    <property type="evidence" value="ECO:0007669"/>
    <property type="project" value="TreeGrafter"/>
</dbReference>
<keyword evidence="10 14" id="KW-1133">Transmembrane helix</keyword>
<name>I7MB52_TETTS</name>
<evidence type="ECO:0000256" key="9">
    <source>
        <dbReference type="ARBA" id="ARBA00022824"/>
    </source>
</evidence>
<comment type="pathway">
    <text evidence="3">Lipid metabolism.</text>
</comment>
<dbReference type="EC" id="2.3.1.-" evidence="14"/>
<dbReference type="RefSeq" id="XP_001027911.1">
    <property type="nucleotide sequence ID" value="XM_001027911.1"/>
</dbReference>
<keyword evidence="9 14" id="KW-0256">Endoplasmic reticulum</keyword>
<dbReference type="GO" id="GO:0005789">
    <property type="term" value="C:endoplasmic reticulum membrane"/>
    <property type="evidence" value="ECO:0007669"/>
    <property type="project" value="UniProtKB-SubCell"/>
</dbReference>
<evidence type="ECO:0000256" key="4">
    <source>
        <dbReference type="ARBA" id="ARBA00005420"/>
    </source>
</evidence>
<keyword evidence="7 14" id="KW-0812">Transmembrane</keyword>
<dbReference type="eggNOG" id="KOG0831">
    <property type="taxonomic scope" value="Eukaryota"/>
</dbReference>
<dbReference type="GeneID" id="7838405"/>
<evidence type="ECO:0000256" key="14">
    <source>
        <dbReference type="RuleBase" id="RU367023"/>
    </source>
</evidence>
<comment type="caution">
    <text evidence="14">Lacks conserved residue(s) required for the propagation of feature annotation.</text>
</comment>
<keyword evidence="8" id="KW-0319">Glycerol metabolism</keyword>
<keyword evidence="12 14" id="KW-0472">Membrane</keyword>
<dbReference type="KEGG" id="tet:TTHERM_00497220"/>
<evidence type="ECO:0000256" key="7">
    <source>
        <dbReference type="ARBA" id="ARBA00022692"/>
    </source>
</evidence>
<evidence type="ECO:0000256" key="1">
    <source>
        <dbReference type="ARBA" id="ARBA00004477"/>
    </source>
</evidence>
<gene>
    <name evidence="15" type="ORF">TTHERM_00497220</name>
</gene>
<dbReference type="InParanoid" id="I7MB52"/>
<evidence type="ECO:0000256" key="13">
    <source>
        <dbReference type="ARBA" id="ARBA00023315"/>
    </source>
</evidence>
<dbReference type="CDD" id="cd07987">
    <property type="entry name" value="LPLAT_MGAT-like"/>
    <property type="match status" value="1"/>
</dbReference>
<keyword evidence="16" id="KW-1185">Reference proteome</keyword>
<dbReference type="Pfam" id="PF03982">
    <property type="entry name" value="DAGAT"/>
    <property type="match status" value="1"/>
</dbReference>
<dbReference type="GO" id="GO:0006071">
    <property type="term" value="P:glycerol metabolic process"/>
    <property type="evidence" value="ECO:0007669"/>
    <property type="project" value="UniProtKB-KW"/>
</dbReference>
<evidence type="ECO:0000256" key="12">
    <source>
        <dbReference type="ARBA" id="ARBA00023136"/>
    </source>
</evidence>